<gene>
    <name evidence="2" type="ORF">PVMG_05987</name>
</gene>
<dbReference type="AlphaFoldDB" id="A0A0J9T5C6"/>
<dbReference type="Proteomes" id="UP000053776">
    <property type="component" value="Unassembled WGS sequence"/>
</dbReference>
<keyword evidence="1" id="KW-0812">Transmembrane</keyword>
<protein>
    <submittedName>
        <fullName evidence="2">Uncharacterized protein</fullName>
    </submittedName>
</protein>
<sequence length="76" mass="9047">SQCVTLYNDYLKLCHNDKDREFCNELERFRYKYEDRVASLNCVDVLKTLESAKPFDSFVLLLPFTIILITTFILFI</sequence>
<proteinExistence type="predicted"/>
<organism evidence="2 3">
    <name type="scientific">Plasmodium vivax Mauritania I</name>
    <dbReference type="NCBI Taxonomy" id="1035515"/>
    <lineage>
        <taxon>Eukaryota</taxon>
        <taxon>Sar</taxon>
        <taxon>Alveolata</taxon>
        <taxon>Apicomplexa</taxon>
        <taxon>Aconoidasida</taxon>
        <taxon>Haemosporida</taxon>
        <taxon>Plasmodiidae</taxon>
        <taxon>Plasmodium</taxon>
        <taxon>Plasmodium (Plasmodium)</taxon>
    </lineage>
</organism>
<keyword evidence="1" id="KW-0472">Membrane</keyword>
<evidence type="ECO:0000313" key="3">
    <source>
        <dbReference type="Proteomes" id="UP000053776"/>
    </source>
</evidence>
<evidence type="ECO:0000256" key="1">
    <source>
        <dbReference type="SAM" id="Phobius"/>
    </source>
</evidence>
<dbReference type="OrthoDB" id="382545at2759"/>
<keyword evidence="1" id="KW-1133">Transmembrane helix</keyword>
<accession>A0A0J9T5C6</accession>
<evidence type="ECO:0000313" key="2">
    <source>
        <dbReference type="EMBL" id="KMZ89822.1"/>
    </source>
</evidence>
<reference evidence="2 3" key="1">
    <citation type="submission" date="2011-08" db="EMBL/GenBank/DDBJ databases">
        <title>The Genome Sequence of Plasmodium vivax Mauritania I.</title>
        <authorList>
            <consortium name="The Broad Institute Genome Sequencing Platform"/>
            <consortium name="The Broad Institute Genome Sequencing Center for Infectious Disease"/>
            <person name="Neafsey D."/>
            <person name="Carlton J."/>
            <person name="Barnwell J."/>
            <person name="Collins W."/>
            <person name="Escalante A."/>
            <person name="Mullikin J."/>
            <person name="Saul A."/>
            <person name="Guigo R."/>
            <person name="Camara F."/>
            <person name="Young S.K."/>
            <person name="Zeng Q."/>
            <person name="Gargeya S."/>
            <person name="Fitzgerald M."/>
            <person name="Haas B."/>
            <person name="Abouelleil A."/>
            <person name="Alvarado L."/>
            <person name="Arachchi H.M."/>
            <person name="Berlin A."/>
            <person name="Brown A."/>
            <person name="Chapman S.B."/>
            <person name="Chen Z."/>
            <person name="Dunbar C."/>
            <person name="Freedman E."/>
            <person name="Gearin G."/>
            <person name="Gellesch M."/>
            <person name="Goldberg J."/>
            <person name="Griggs A."/>
            <person name="Gujja S."/>
            <person name="Heiman D."/>
            <person name="Howarth C."/>
            <person name="Larson L."/>
            <person name="Lui A."/>
            <person name="MacDonald P.J.P."/>
            <person name="Montmayeur A."/>
            <person name="Murphy C."/>
            <person name="Neiman D."/>
            <person name="Pearson M."/>
            <person name="Priest M."/>
            <person name="Roberts A."/>
            <person name="Saif S."/>
            <person name="Shea T."/>
            <person name="Shenoy N."/>
            <person name="Sisk P."/>
            <person name="Stolte C."/>
            <person name="Sykes S."/>
            <person name="Wortman J."/>
            <person name="Nusbaum C."/>
            <person name="Birren B."/>
        </authorList>
    </citation>
    <scope>NUCLEOTIDE SEQUENCE [LARGE SCALE GENOMIC DNA]</scope>
    <source>
        <strain evidence="2 3">Mauritania I</strain>
    </source>
</reference>
<feature type="transmembrane region" description="Helical" evidence="1">
    <location>
        <begin position="57"/>
        <end position="75"/>
    </location>
</feature>
<feature type="non-terminal residue" evidence="2">
    <location>
        <position position="1"/>
    </location>
</feature>
<name>A0A0J9T5C6_PLAVI</name>
<dbReference type="EMBL" id="KQ235125">
    <property type="protein sequence ID" value="KMZ89822.1"/>
    <property type="molecule type" value="Genomic_DNA"/>
</dbReference>